<dbReference type="PATRIC" id="fig|1613.112.peg.642"/>
<evidence type="ECO:0000313" key="3">
    <source>
        <dbReference type="Proteomes" id="UP000094714"/>
    </source>
</evidence>
<accession>A0A1D7ZW93</accession>
<gene>
    <name evidence="2" type="ORF">LACFE_CDS0612</name>
</gene>
<sequence length="183" mass="21316">MMDARLIQFHITPKLEGQTQEELRQNPSGFNMEFIAKEKYISENLQGVPQFRREYRHSLNHVVDQFNEYYQWHTEKAAKMKHYGDSFGRLEDLSDATKYLASLLKSEFLMPNELELIDIQIVGQFSVYESGSDTDLKKQADQIREASIREMQKKMAARQPAPNQPGQPGRPVAMHFPNREPRA</sequence>
<dbReference type="AlphaFoldDB" id="A0A1D7ZW93"/>
<evidence type="ECO:0000313" key="2">
    <source>
        <dbReference type="EMBL" id="AOR74079.1"/>
    </source>
</evidence>
<dbReference type="EMBL" id="CP017151">
    <property type="protein sequence ID" value="AOR74079.1"/>
    <property type="molecule type" value="Genomic_DNA"/>
</dbReference>
<proteinExistence type="predicted"/>
<feature type="region of interest" description="Disordered" evidence="1">
    <location>
        <begin position="149"/>
        <end position="183"/>
    </location>
</feature>
<name>A0A1D7ZW93_LIMFE</name>
<organism evidence="2 3">
    <name type="scientific">Limosilactobacillus fermentum</name>
    <name type="common">Lactobacillus fermentum</name>
    <dbReference type="NCBI Taxonomy" id="1613"/>
    <lineage>
        <taxon>Bacteria</taxon>
        <taxon>Bacillati</taxon>
        <taxon>Bacillota</taxon>
        <taxon>Bacilli</taxon>
        <taxon>Lactobacillales</taxon>
        <taxon>Lactobacillaceae</taxon>
        <taxon>Limosilactobacillus</taxon>
    </lineage>
</organism>
<dbReference type="Proteomes" id="UP000094714">
    <property type="component" value="Chromosome"/>
</dbReference>
<reference evidence="2 3" key="1">
    <citation type="submission" date="2016-09" db="EMBL/GenBank/DDBJ databases">
        <title>Genome Sequence of the Lactobacillus fermentum strain NCC2970 (CNCM I-5068).</title>
        <authorList>
            <person name="Barretto C."/>
            <person name="Ngom-Bru C."/>
            <person name="Genevaz A."/>
            <person name="Fournier C."/>
            <person name="Moine D."/>
            <person name="Kassam M."/>
            <person name="Iltis A."/>
            <person name="Sagory-Zalkind P."/>
            <person name="Faucherand G."/>
            <person name="Descombes P."/>
            <person name="Duboux S."/>
        </authorList>
    </citation>
    <scope>NUCLEOTIDE SEQUENCE [LARGE SCALE GENOMIC DNA]</scope>
    <source>
        <strain evidence="2 3">NCC2970</strain>
    </source>
</reference>
<evidence type="ECO:0000256" key="1">
    <source>
        <dbReference type="SAM" id="MobiDB-lite"/>
    </source>
</evidence>
<protein>
    <submittedName>
        <fullName evidence="2">Uncharacterized protein</fullName>
    </submittedName>
</protein>